<organism evidence="2 4">
    <name type="scientific">Microthlaspi erraticum</name>
    <dbReference type="NCBI Taxonomy" id="1685480"/>
    <lineage>
        <taxon>Eukaryota</taxon>
        <taxon>Viridiplantae</taxon>
        <taxon>Streptophyta</taxon>
        <taxon>Embryophyta</taxon>
        <taxon>Tracheophyta</taxon>
        <taxon>Spermatophyta</taxon>
        <taxon>Magnoliopsida</taxon>
        <taxon>eudicotyledons</taxon>
        <taxon>Gunneridae</taxon>
        <taxon>Pentapetalae</taxon>
        <taxon>rosids</taxon>
        <taxon>malvids</taxon>
        <taxon>Brassicales</taxon>
        <taxon>Brassicaceae</taxon>
        <taxon>Coluteocarpeae</taxon>
        <taxon>Microthlaspi</taxon>
    </lineage>
</organism>
<sequence>MSTSSQTSFVNGNHKPVSLTSDNDRFYSTQQQLKGGGRGDMAMSVKEVSFHWTTLRTTVVSRSRWATEDGGFEDRTLAASSEATFFPSKNIGPCPINIVLIEKKALSYP</sequence>
<evidence type="ECO:0000256" key="1">
    <source>
        <dbReference type="SAM" id="MobiDB-lite"/>
    </source>
</evidence>
<evidence type="ECO:0000313" key="3">
    <source>
        <dbReference type="EMBL" id="CAA7036359.1"/>
    </source>
</evidence>
<dbReference type="AlphaFoldDB" id="A0A6D2HDE2"/>
<proteinExistence type="predicted"/>
<dbReference type="Proteomes" id="UP000467841">
    <property type="component" value="Unassembled WGS sequence"/>
</dbReference>
<feature type="compositionally biased region" description="Polar residues" evidence="1">
    <location>
        <begin position="18"/>
        <end position="33"/>
    </location>
</feature>
<dbReference type="EMBL" id="CACVBM020001163">
    <property type="protein sequence ID" value="CAA7036359.1"/>
    <property type="molecule type" value="Genomic_DNA"/>
</dbReference>
<dbReference type="EMBL" id="CACVBM020000088">
    <property type="protein sequence ID" value="CAA7014143.1"/>
    <property type="molecule type" value="Genomic_DNA"/>
</dbReference>
<keyword evidence="4" id="KW-1185">Reference proteome</keyword>
<name>A0A6D2HDE2_9BRAS</name>
<gene>
    <name evidence="2" type="ORF">MERR_LOCUS1377</name>
    <name evidence="3" type="ORF">MERR_LOCUS23594</name>
</gene>
<evidence type="ECO:0000313" key="2">
    <source>
        <dbReference type="EMBL" id="CAA7014143.1"/>
    </source>
</evidence>
<protein>
    <submittedName>
        <fullName evidence="2">Uncharacterized protein</fullName>
    </submittedName>
</protein>
<feature type="compositionally biased region" description="Polar residues" evidence="1">
    <location>
        <begin position="1"/>
        <end position="11"/>
    </location>
</feature>
<reference evidence="2 4" key="1">
    <citation type="submission" date="2020-01" db="EMBL/GenBank/DDBJ databases">
        <authorList>
            <person name="Mishra B."/>
        </authorList>
    </citation>
    <scope>NUCLEOTIDE SEQUENCE [LARGE SCALE GENOMIC DNA]</scope>
</reference>
<evidence type="ECO:0000313" key="4">
    <source>
        <dbReference type="Proteomes" id="UP000467841"/>
    </source>
</evidence>
<accession>A0A6D2HDE2</accession>
<feature type="region of interest" description="Disordered" evidence="1">
    <location>
        <begin position="1"/>
        <end position="40"/>
    </location>
</feature>